<name>A0A0N4Y2W9_NIPBR</name>
<evidence type="ECO:0000313" key="3">
    <source>
        <dbReference type="Proteomes" id="UP000271162"/>
    </source>
</evidence>
<dbReference type="WBParaSite" id="NBR_0001009801-mRNA-1">
    <property type="protein sequence ID" value="NBR_0001009801-mRNA-1"/>
    <property type="gene ID" value="NBR_0001009801"/>
</dbReference>
<dbReference type="AlphaFoldDB" id="A0A0N4Y2W9"/>
<dbReference type="EMBL" id="UYSL01020254">
    <property type="protein sequence ID" value="VDL73688.1"/>
    <property type="molecule type" value="Genomic_DNA"/>
</dbReference>
<evidence type="ECO:0000259" key="1">
    <source>
        <dbReference type="Pfam" id="PF00188"/>
    </source>
</evidence>
<evidence type="ECO:0000313" key="4">
    <source>
        <dbReference type="WBParaSite" id="NBR_0001009801-mRNA-1"/>
    </source>
</evidence>
<dbReference type="STRING" id="27835.A0A0N4Y2W9"/>
<dbReference type="CDD" id="cd05380">
    <property type="entry name" value="CAP_euk"/>
    <property type="match status" value="1"/>
</dbReference>
<protein>
    <submittedName>
        <fullName evidence="4">SCP domain-containing protein</fullName>
    </submittedName>
</protein>
<dbReference type="Pfam" id="PF00188">
    <property type="entry name" value="CAP"/>
    <property type="match status" value="1"/>
</dbReference>
<dbReference type="Gene3D" id="3.40.33.10">
    <property type="entry name" value="CAP"/>
    <property type="match status" value="1"/>
</dbReference>
<dbReference type="InterPro" id="IPR035940">
    <property type="entry name" value="CAP_sf"/>
</dbReference>
<reference evidence="2 3" key="2">
    <citation type="submission" date="2018-11" db="EMBL/GenBank/DDBJ databases">
        <authorList>
            <consortium name="Pathogen Informatics"/>
        </authorList>
    </citation>
    <scope>NUCLEOTIDE SEQUENCE [LARGE SCALE GENOMIC DNA]</scope>
</reference>
<dbReference type="Proteomes" id="UP000271162">
    <property type="component" value="Unassembled WGS sequence"/>
</dbReference>
<proteinExistence type="predicted"/>
<reference evidence="4" key="1">
    <citation type="submission" date="2017-02" db="UniProtKB">
        <authorList>
            <consortium name="WormBaseParasite"/>
        </authorList>
    </citation>
    <scope>IDENTIFICATION</scope>
</reference>
<feature type="domain" description="SCP" evidence="1">
    <location>
        <begin position="92"/>
        <end position="238"/>
    </location>
</feature>
<evidence type="ECO:0000313" key="2">
    <source>
        <dbReference type="EMBL" id="VDL73688.1"/>
    </source>
</evidence>
<keyword evidence="3" id="KW-1185">Reference proteome</keyword>
<accession>A0A0N4Y2W9</accession>
<dbReference type="InterPro" id="IPR014044">
    <property type="entry name" value="CAP_dom"/>
</dbReference>
<sequence length="299" mass="34214">MQGLGWQKITPMLPVHFPTEDPTEGFEEESSSIIYNGNPMFRNYANMRKGDTVYEIGFPCDVAEDCPNEQDVCVGLGLCYNNRLAKRAMQIHNKHRSDLALGKVKNKMGNYFPTSIQEYEMALSLELEKKALEYARDWERDNTGWKKGPWHYYCNDTWVSSTVINNAADDVDALEKAIKIWWKDRKLVDDEDMKVMFNENCYRNEATRRFVMLARGDNSLMGCAVDKKKNQHNVVCVYETSCSAESVAFYQPLYKMGEPCGATTCFNQASSRFCSRGLCASYAEASVRVFSNEINDKLL</sequence>
<gene>
    <name evidence="2" type="ORF">NBR_LOCUS10099</name>
</gene>
<organism evidence="4">
    <name type="scientific">Nippostrongylus brasiliensis</name>
    <name type="common">Rat hookworm</name>
    <dbReference type="NCBI Taxonomy" id="27835"/>
    <lineage>
        <taxon>Eukaryota</taxon>
        <taxon>Metazoa</taxon>
        <taxon>Ecdysozoa</taxon>
        <taxon>Nematoda</taxon>
        <taxon>Chromadorea</taxon>
        <taxon>Rhabditida</taxon>
        <taxon>Rhabditina</taxon>
        <taxon>Rhabditomorpha</taxon>
        <taxon>Strongyloidea</taxon>
        <taxon>Heligmosomidae</taxon>
        <taxon>Nippostrongylus</taxon>
    </lineage>
</organism>
<dbReference type="SUPFAM" id="SSF55797">
    <property type="entry name" value="PR-1-like"/>
    <property type="match status" value="1"/>
</dbReference>